<protein>
    <submittedName>
        <fullName evidence="3">Glutathione S-transferase family protein</fullName>
    </submittedName>
</protein>
<dbReference type="PANTHER" id="PTHR44051:SF21">
    <property type="entry name" value="GLUTATHIONE S-TRANSFERASE FAMILY PROTEIN"/>
    <property type="match status" value="1"/>
</dbReference>
<gene>
    <name evidence="3" type="ORF">FRD01_14835</name>
</gene>
<dbReference type="EMBL" id="CP042467">
    <property type="protein sequence ID" value="QED28484.1"/>
    <property type="molecule type" value="Genomic_DNA"/>
</dbReference>
<dbReference type="AlphaFoldDB" id="A0A5B8XSG2"/>
<evidence type="ECO:0000313" key="3">
    <source>
        <dbReference type="EMBL" id="QED28484.1"/>
    </source>
</evidence>
<dbReference type="SUPFAM" id="SSF52833">
    <property type="entry name" value="Thioredoxin-like"/>
    <property type="match status" value="1"/>
</dbReference>
<evidence type="ECO:0000259" key="1">
    <source>
        <dbReference type="PROSITE" id="PS50404"/>
    </source>
</evidence>
<dbReference type="InterPro" id="IPR004045">
    <property type="entry name" value="Glutathione_S-Trfase_N"/>
</dbReference>
<dbReference type="PANTHER" id="PTHR44051">
    <property type="entry name" value="GLUTATHIONE S-TRANSFERASE-RELATED"/>
    <property type="match status" value="1"/>
</dbReference>
<dbReference type="OrthoDB" id="5740960at2"/>
<dbReference type="SFLD" id="SFLDG00358">
    <property type="entry name" value="Main_(cytGST)"/>
    <property type="match status" value="1"/>
</dbReference>
<dbReference type="InterPro" id="IPR036282">
    <property type="entry name" value="Glutathione-S-Trfase_C_sf"/>
</dbReference>
<evidence type="ECO:0000259" key="2">
    <source>
        <dbReference type="PROSITE" id="PS50405"/>
    </source>
</evidence>
<dbReference type="Gene3D" id="3.40.30.10">
    <property type="entry name" value="Glutaredoxin"/>
    <property type="match status" value="1"/>
</dbReference>
<dbReference type="InterPro" id="IPR010987">
    <property type="entry name" value="Glutathione-S-Trfase_C-like"/>
</dbReference>
<dbReference type="Gene3D" id="1.20.1050.10">
    <property type="match status" value="1"/>
</dbReference>
<dbReference type="PROSITE" id="PS50405">
    <property type="entry name" value="GST_CTER"/>
    <property type="match status" value="1"/>
</dbReference>
<dbReference type="Pfam" id="PF02798">
    <property type="entry name" value="GST_N"/>
    <property type="match status" value="1"/>
</dbReference>
<dbReference type="InterPro" id="IPR040079">
    <property type="entry name" value="Glutathione_S-Trfase"/>
</dbReference>
<sequence>MKFYTNPLSRGQMARWALHEVGAQYEEVLLEYDGSMKSAEYLAINPMGKVPCIEHEGNIVTEAAAICLYLADAFPKAGLGPKNLAERAAMLRWSFFAAGPLEQAVINRALGFEVGDDAMKQRQAGYGTYDGCVEVLSQHFAAHDYVCGDRFTIADVYVGSHVDWGMTFGSLPERPSFLAYAERLRARSAYKEARSIDAKLGAQ</sequence>
<accession>A0A5B8XSG2</accession>
<dbReference type="SUPFAM" id="SSF47616">
    <property type="entry name" value="GST C-terminal domain-like"/>
    <property type="match status" value="1"/>
</dbReference>
<dbReference type="Proteomes" id="UP000321595">
    <property type="component" value="Chromosome"/>
</dbReference>
<dbReference type="CDD" id="cd03046">
    <property type="entry name" value="GST_N_GTT1_like"/>
    <property type="match status" value="1"/>
</dbReference>
<dbReference type="SFLD" id="SFLDS00019">
    <property type="entry name" value="Glutathione_Transferase_(cytos"/>
    <property type="match status" value="1"/>
</dbReference>
<dbReference type="SFLD" id="SFLDG01150">
    <property type="entry name" value="Main.1:_Beta-like"/>
    <property type="match status" value="1"/>
</dbReference>
<organism evidence="3 4">
    <name type="scientific">Microvenator marinus</name>
    <dbReference type="NCBI Taxonomy" id="2600177"/>
    <lineage>
        <taxon>Bacteria</taxon>
        <taxon>Deltaproteobacteria</taxon>
        <taxon>Bradymonadales</taxon>
        <taxon>Microvenatoraceae</taxon>
        <taxon>Microvenator</taxon>
    </lineage>
</organism>
<reference evidence="3 4" key="1">
    <citation type="submission" date="2019-08" db="EMBL/GenBank/DDBJ databases">
        <authorList>
            <person name="Liang Q."/>
        </authorList>
    </citation>
    <scope>NUCLEOTIDE SEQUENCE [LARGE SCALE GENOMIC DNA]</scope>
    <source>
        <strain evidence="3 4">V1718</strain>
    </source>
</reference>
<dbReference type="InterPro" id="IPR036249">
    <property type="entry name" value="Thioredoxin-like_sf"/>
</dbReference>
<feature type="domain" description="GST C-terminal" evidence="2">
    <location>
        <begin position="83"/>
        <end position="203"/>
    </location>
</feature>
<dbReference type="GO" id="GO:0016740">
    <property type="term" value="F:transferase activity"/>
    <property type="evidence" value="ECO:0007669"/>
    <property type="project" value="UniProtKB-KW"/>
</dbReference>
<dbReference type="KEGG" id="bbae:FRD01_14835"/>
<proteinExistence type="predicted"/>
<evidence type="ECO:0000313" key="4">
    <source>
        <dbReference type="Proteomes" id="UP000321595"/>
    </source>
</evidence>
<keyword evidence="4" id="KW-1185">Reference proteome</keyword>
<dbReference type="RefSeq" id="WP_146960948.1">
    <property type="nucleotide sequence ID" value="NZ_CP042467.1"/>
</dbReference>
<dbReference type="CDD" id="cd03207">
    <property type="entry name" value="GST_C_8"/>
    <property type="match status" value="1"/>
</dbReference>
<dbReference type="PROSITE" id="PS50404">
    <property type="entry name" value="GST_NTER"/>
    <property type="match status" value="1"/>
</dbReference>
<name>A0A5B8XSG2_9DELT</name>
<keyword evidence="3" id="KW-0808">Transferase</keyword>
<feature type="domain" description="GST N-terminal" evidence="1">
    <location>
        <begin position="1"/>
        <end position="78"/>
    </location>
</feature>